<proteinExistence type="predicted"/>
<reference evidence="1 2" key="1">
    <citation type="submission" date="2019-05" db="EMBL/GenBank/DDBJ databases">
        <title>Roseovarius bejariae sp. nov., a moderately halophylic bacterium isolated from a saline soil in Rambla Salada (Murcia).</title>
        <authorList>
            <person name="Castro D.J."/>
            <person name="Gomez-Altuve A."/>
            <person name="Reina J.C."/>
            <person name="Rodriguez M."/>
            <person name="Sampedro I."/>
            <person name="Llamas I."/>
            <person name="Martinez-Checa F."/>
        </authorList>
    </citation>
    <scope>NUCLEOTIDE SEQUENCE [LARGE SCALE GENOMIC DNA]</scope>
    <source>
        <strain evidence="1 2">A21</strain>
    </source>
</reference>
<gene>
    <name evidence="1" type="ORF">FDP25_09470</name>
</gene>
<sequence length="89" mass="9810">MHGSTLAPMAACSMQAISCVPFRPGTACKPAAMMISLFENRRIDAEAIATRAEQFGKTEYGRYLRTLLYFRNAPDPEALAKRFYASGSN</sequence>
<dbReference type="AlphaFoldDB" id="A0A844D342"/>
<keyword evidence="2" id="KW-1185">Reference proteome</keyword>
<dbReference type="Proteomes" id="UP000564704">
    <property type="component" value="Unassembled WGS sequence"/>
</dbReference>
<comment type="caution">
    <text evidence="1">The sequence shown here is derived from an EMBL/GenBank/DDBJ whole genome shotgun (WGS) entry which is preliminary data.</text>
</comment>
<name>A0A844D342_9RHOB</name>
<dbReference type="EMBL" id="SZWE01000001">
    <property type="protein sequence ID" value="MRU15658.1"/>
    <property type="molecule type" value="Genomic_DNA"/>
</dbReference>
<evidence type="ECO:0000313" key="1">
    <source>
        <dbReference type="EMBL" id="MRU15658.1"/>
    </source>
</evidence>
<protein>
    <submittedName>
        <fullName evidence="1">Uncharacterized protein</fullName>
    </submittedName>
</protein>
<accession>A0A844D342</accession>
<organism evidence="1 2">
    <name type="scientific">Roseovarius bejariae</name>
    <dbReference type="NCBI Taxonomy" id="2576383"/>
    <lineage>
        <taxon>Bacteria</taxon>
        <taxon>Pseudomonadati</taxon>
        <taxon>Pseudomonadota</taxon>
        <taxon>Alphaproteobacteria</taxon>
        <taxon>Rhodobacterales</taxon>
        <taxon>Roseobacteraceae</taxon>
        <taxon>Roseovarius</taxon>
    </lineage>
</organism>
<evidence type="ECO:0000313" key="2">
    <source>
        <dbReference type="Proteomes" id="UP000564704"/>
    </source>
</evidence>